<gene>
    <name evidence="1" type="ORF">PITCH_A1800029</name>
</gene>
<name>A0A445MV72_9BACT</name>
<protein>
    <recommendedName>
        <fullName evidence="2">IrrE N-terminal-like domain-containing protein</fullName>
    </recommendedName>
</protein>
<evidence type="ECO:0000313" key="1">
    <source>
        <dbReference type="EMBL" id="SPD73343.1"/>
    </source>
</evidence>
<organism evidence="1">
    <name type="scientific">uncultured Desulfobacterium sp</name>
    <dbReference type="NCBI Taxonomy" id="201089"/>
    <lineage>
        <taxon>Bacteria</taxon>
        <taxon>Pseudomonadati</taxon>
        <taxon>Thermodesulfobacteriota</taxon>
        <taxon>Desulfobacteria</taxon>
        <taxon>Desulfobacterales</taxon>
        <taxon>Desulfobacteriaceae</taxon>
        <taxon>Desulfobacterium</taxon>
        <taxon>environmental samples</taxon>
    </lineage>
</organism>
<proteinExistence type="predicted"/>
<dbReference type="AlphaFoldDB" id="A0A445MV72"/>
<evidence type="ECO:0008006" key="2">
    <source>
        <dbReference type="Google" id="ProtNLM"/>
    </source>
</evidence>
<accession>A0A445MV72</accession>
<reference evidence="1" key="1">
    <citation type="submission" date="2018-01" db="EMBL/GenBank/DDBJ databases">
        <authorList>
            <person name="Regsiter A."/>
            <person name="William W."/>
        </authorList>
    </citation>
    <scope>NUCLEOTIDE SEQUENCE</scope>
    <source>
        <strain evidence="1">TRIP AH-1</strain>
    </source>
</reference>
<sequence>MKESHIMLHSLLGHLKDIGIILLRVDDNSMMNKALAKFSFDLSSTASIVCGDFNDGLKELTSIAHEAGHVLIHKKMSRDETRDYVCIMFVINKLGVDKISPEAQEFILKVEAEASRKGFQLLTNIGVQDGELLTIKQMMKRWYASYECMCHEKAVSGAREKILTDNNPVFCDLL</sequence>
<dbReference type="EMBL" id="OJIN01000091">
    <property type="protein sequence ID" value="SPD73343.1"/>
    <property type="molecule type" value="Genomic_DNA"/>
</dbReference>